<comment type="caution">
    <text evidence="6">The sequence shown here is derived from an EMBL/GenBank/DDBJ whole genome shotgun (WGS) entry which is preliminary data.</text>
</comment>
<dbReference type="PANTHER" id="PTHR33630">
    <property type="entry name" value="CUTINASE RV1984C-RELATED-RELATED"/>
    <property type="match status" value="1"/>
</dbReference>
<name>A0ABW1JRG4_9NOCA</name>
<gene>
    <name evidence="6" type="ORF">ACFP3H_12025</name>
</gene>
<reference evidence="7" key="1">
    <citation type="journal article" date="2019" name="Int. J. Syst. Evol. Microbiol.">
        <title>The Global Catalogue of Microorganisms (GCM) 10K type strain sequencing project: providing services to taxonomists for standard genome sequencing and annotation.</title>
        <authorList>
            <consortium name="The Broad Institute Genomics Platform"/>
            <consortium name="The Broad Institute Genome Sequencing Center for Infectious Disease"/>
            <person name="Wu L."/>
            <person name="Ma J."/>
        </authorList>
    </citation>
    <scope>NUCLEOTIDE SEQUENCE [LARGE SCALE GENOMIC DNA]</scope>
    <source>
        <strain evidence="7">CCUG 36956</strain>
    </source>
</reference>
<protein>
    <submittedName>
        <fullName evidence="6">Cutinase family protein</fullName>
    </submittedName>
</protein>
<keyword evidence="4" id="KW-1015">Disulfide bond</keyword>
<dbReference type="InterPro" id="IPR000675">
    <property type="entry name" value="Cutinase/axe"/>
</dbReference>
<keyword evidence="3" id="KW-0378">Hydrolase</keyword>
<keyword evidence="7" id="KW-1185">Reference proteome</keyword>
<evidence type="ECO:0000256" key="5">
    <source>
        <dbReference type="SAM" id="Phobius"/>
    </source>
</evidence>
<accession>A0ABW1JRG4</accession>
<keyword evidence="5" id="KW-0472">Membrane</keyword>
<evidence type="ECO:0000256" key="1">
    <source>
        <dbReference type="ARBA" id="ARBA00007534"/>
    </source>
</evidence>
<dbReference type="RefSeq" id="WP_378604434.1">
    <property type="nucleotide sequence ID" value="NZ_JBHSQN010000007.1"/>
</dbReference>
<proteinExistence type="inferred from homology"/>
<evidence type="ECO:0000256" key="3">
    <source>
        <dbReference type="ARBA" id="ARBA00022801"/>
    </source>
</evidence>
<keyword evidence="2" id="KW-0719">Serine esterase</keyword>
<dbReference type="SUPFAM" id="SSF53474">
    <property type="entry name" value="alpha/beta-Hydrolases"/>
    <property type="match status" value="1"/>
</dbReference>
<dbReference type="Pfam" id="PF01083">
    <property type="entry name" value="Cutinase"/>
    <property type="match status" value="1"/>
</dbReference>
<dbReference type="SMART" id="SM01110">
    <property type="entry name" value="Cutinase"/>
    <property type="match status" value="1"/>
</dbReference>
<evidence type="ECO:0000256" key="4">
    <source>
        <dbReference type="ARBA" id="ARBA00023157"/>
    </source>
</evidence>
<evidence type="ECO:0000313" key="6">
    <source>
        <dbReference type="EMBL" id="MFC6011780.1"/>
    </source>
</evidence>
<dbReference type="Proteomes" id="UP001596223">
    <property type="component" value="Unassembled WGS sequence"/>
</dbReference>
<dbReference type="Gene3D" id="3.40.50.1820">
    <property type="entry name" value="alpha/beta hydrolase"/>
    <property type="match status" value="1"/>
</dbReference>
<organism evidence="6 7">
    <name type="scientific">Nocardia lasii</name>
    <dbReference type="NCBI Taxonomy" id="1616107"/>
    <lineage>
        <taxon>Bacteria</taxon>
        <taxon>Bacillati</taxon>
        <taxon>Actinomycetota</taxon>
        <taxon>Actinomycetes</taxon>
        <taxon>Mycobacteriales</taxon>
        <taxon>Nocardiaceae</taxon>
        <taxon>Nocardia</taxon>
    </lineage>
</organism>
<evidence type="ECO:0000313" key="7">
    <source>
        <dbReference type="Proteomes" id="UP001596223"/>
    </source>
</evidence>
<feature type="transmembrane region" description="Helical" evidence="5">
    <location>
        <begin position="12"/>
        <end position="39"/>
    </location>
</feature>
<evidence type="ECO:0000256" key="2">
    <source>
        <dbReference type="ARBA" id="ARBA00022487"/>
    </source>
</evidence>
<keyword evidence="5" id="KW-1133">Transmembrane helix</keyword>
<dbReference type="EMBL" id="JBHSQN010000007">
    <property type="protein sequence ID" value="MFC6011780.1"/>
    <property type="molecule type" value="Genomic_DNA"/>
</dbReference>
<dbReference type="PANTHER" id="PTHR33630:SF9">
    <property type="entry name" value="CUTINASE 4"/>
    <property type="match status" value="1"/>
</dbReference>
<keyword evidence="5" id="KW-0812">Transmembrane</keyword>
<comment type="similarity">
    <text evidence="1">Belongs to the cutinase family.</text>
</comment>
<dbReference type="InterPro" id="IPR029058">
    <property type="entry name" value="AB_hydrolase_fold"/>
</dbReference>
<sequence>MLVNSRSKGTRRFWPAGCFTVLALLVLAIIVVMLLWYLLAGRLKTPPTTPPTTTPPPTAQSADCPDVMLLSIPGTWESSSADDPYNPRANPISLMLSVSGPLRAQFPDDRLEVYTVPYVAQFSNPIALPPDGQASYNVSRTEGTARATDVLAQRHKQCPLTNYVIAGFSQGAVIAGDLAAQIGAGNGPIPESNVLGVTVIADGRRTATGPGQPTEIGNPPPAGEGAEVALRGINVPGISMTGPRPGGFGTLAPKVISICAPGDMICDAPREALNPLNALGSLGALIRSAGNPVHALYATNTVDANGTTATQWTVNWAANLIENAPHPPHS</sequence>